<dbReference type="EMBL" id="CP146369">
    <property type="protein sequence ID" value="WWT53644.1"/>
    <property type="molecule type" value="Genomic_DNA"/>
</dbReference>
<evidence type="ECO:0000256" key="2">
    <source>
        <dbReference type="SAM" id="MobiDB-lite"/>
    </source>
</evidence>
<dbReference type="Pfam" id="PF13408">
    <property type="entry name" value="Zn_ribbon_recom"/>
    <property type="match status" value="1"/>
</dbReference>
<feature type="domain" description="Resolvase/invertase-type recombinase catalytic" evidence="3">
    <location>
        <begin position="10"/>
        <end position="159"/>
    </location>
</feature>
<dbReference type="InterPro" id="IPR038109">
    <property type="entry name" value="DNA_bind_recomb_sf"/>
</dbReference>
<dbReference type="SMART" id="SM00857">
    <property type="entry name" value="Resolvase"/>
    <property type="match status" value="1"/>
</dbReference>
<dbReference type="Gene3D" id="3.90.1750.20">
    <property type="entry name" value="Putative Large Serine Recombinase, Chain B, Domain 2"/>
    <property type="match status" value="1"/>
</dbReference>
<keyword evidence="6" id="KW-1185">Reference proteome</keyword>
<feature type="coiled-coil region" evidence="1">
    <location>
        <begin position="380"/>
        <end position="407"/>
    </location>
</feature>
<dbReference type="InterPro" id="IPR006119">
    <property type="entry name" value="Resolv_N"/>
</dbReference>
<dbReference type="Pfam" id="PF07508">
    <property type="entry name" value="Recombinase"/>
    <property type="match status" value="1"/>
</dbReference>
<dbReference type="PANTHER" id="PTHR30461">
    <property type="entry name" value="DNA-INVERTASE FROM LAMBDOID PROPHAGE"/>
    <property type="match status" value="1"/>
</dbReference>
<keyword evidence="1" id="KW-0175">Coiled coil</keyword>
<evidence type="ECO:0000313" key="6">
    <source>
        <dbReference type="Proteomes" id="UP001363460"/>
    </source>
</evidence>
<reference evidence="5 6" key="1">
    <citation type="submission" date="2024-02" db="EMBL/GenBank/DDBJ databases">
        <title>Distribution and functional of Brevundimonas-related endobacteria within Verticillium dahliae.</title>
        <authorList>
            <person name="Zeng H."/>
        </authorList>
    </citation>
    <scope>NUCLEOTIDE SEQUENCE [LARGE SCALE GENOMIC DNA]</scope>
    <source>
        <strain evidence="5 6">TRM 44200</strain>
    </source>
</reference>
<evidence type="ECO:0000313" key="5">
    <source>
        <dbReference type="EMBL" id="WWT53644.1"/>
    </source>
</evidence>
<dbReference type="SUPFAM" id="SSF53041">
    <property type="entry name" value="Resolvase-like"/>
    <property type="match status" value="1"/>
</dbReference>
<accession>A0ABZ2ICY9</accession>
<feature type="domain" description="Recombinase" evidence="4">
    <location>
        <begin position="158"/>
        <end position="293"/>
    </location>
</feature>
<organism evidence="5 6">
    <name type="scientific">Brevundimonas olei</name>
    <dbReference type="NCBI Taxonomy" id="657642"/>
    <lineage>
        <taxon>Bacteria</taxon>
        <taxon>Pseudomonadati</taxon>
        <taxon>Pseudomonadota</taxon>
        <taxon>Alphaproteobacteria</taxon>
        <taxon>Caulobacterales</taxon>
        <taxon>Caulobacteraceae</taxon>
        <taxon>Brevundimonas</taxon>
    </lineage>
</organism>
<dbReference type="PROSITE" id="PS51737">
    <property type="entry name" value="RECOMBINASE_DNA_BIND"/>
    <property type="match status" value="1"/>
</dbReference>
<dbReference type="InterPro" id="IPR050639">
    <property type="entry name" value="SSR_resolvase"/>
</dbReference>
<dbReference type="Pfam" id="PF00239">
    <property type="entry name" value="Resolvase"/>
    <property type="match status" value="1"/>
</dbReference>
<protein>
    <submittedName>
        <fullName evidence="5">Recombinase family protein</fullName>
    </submittedName>
</protein>
<dbReference type="PANTHER" id="PTHR30461:SF23">
    <property type="entry name" value="DNA RECOMBINASE-RELATED"/>
    <property type="match status" value="1"/>
</dbReference>
<dbReference type="PROSITE" id="PS51736">
    <property type="entry name" value="RECOMBINASES_3"/>
    <property type="match status" value="1"/>
</dbReference>
<dbReference type="RefSeq" id="WP_291782071.1">
    <property type="nucleotide sequence ID" value="NZ_CP146369.1"/>
</dbReference>
<evidence type="ECO:0000259" key="4">
    <source>
        <dbReference type="PROSITE" id="PS51737"/>
    </source>
</evidence>
<feature type="region of interest" description="Disordered" evidence="2">
    <location>
        <begin position="1"/>
        <end position="21"/>
    </location>
</feature>
<dbReference type="Gene3D" id="3.40.50.1390">
    <property type="entry name" value="Resolvase, N-terminal catalytic domain"/>
    <property type="match status" value="1"/>
</dbReference>
<proteinExistence type="predicted"/>
<name>A0ABZ2ICY9_9CAUL</name>
<dbReference type="InterPro" id="IPR011109">
    <property type="entry name" value="DNA_bind_recombinase_dom"/>
</dbReference>
<dbReference type="CDD" id="cd00338">
    <property type="entry name" value="Ser_Recombinase"/>
    <property type="match status" value="1"/>
</dbReference>
<evidence type="ECO:0000259" key="3">
    <source>
        <dbReference type="PROSITE" id="PS51736"/>
    </source>
</evidence>
<dbReference type="Proteomes" id="UP001363460">
    <property type="component" value="Chromosome"/>
</dbReference>
<gene>
    <name evidence="5" type="ORF">V8J38_10275</name>
</gene>
<dbReference type="InterPro" id="IPR036162">
    <property type="entry name" value="Resolvase-like_N_sf"/>
</dbReference>
<sequence length="553" mass="61043">MQRGVLSSKKRALYGRHSSDLQNARSTKDQITLLREASRVEGVTEVFEFMDEAVSGSAIANRPGLRALLASVERGEISDVMAEALDRLSRDQEDLAGIFKRLTYAGVALKTLTEGPIDRIHIGLKGMMNELFLHDLAEKTRRGLTARVKAGFSGGGRCFGYDIIGKGELQPNARQVSILHQIFTDFGRNAMSARAIAHKLNADGEPGPRGGEWTPSAIHGNRRAQDGILHQELYIGVRVFNRRRYRKHPDTGRRSSVLNPPEEWLREPVPHLRIIDQGLWDAVQARLCVQARQPKTLIRKPKRLLSGLMKCSLCGSAMTLKGDKYNCSGRFDRGTCSNGKIIAAKTVEERVLAGIKTHLLAPEAITETVRTFHAGAEAERRALQVERAPLERELADIERKLKRAQTMCLDGAIETDELKMISTPLKIRRSEIQARMAADSTPSVIQLHSGGMEVYRRLAENLHTAIESEDGEEVRTELRQLIDRVDFIPAVGLGKFQLEVHVSLAALLTLGQAYRNPTAGGLGVSVSQGLTSGCEVMLRAKGRFANNTIDISA</sequence>
<dbReference type="InterPro" id="IPR025827">
    <property type="entry name" value="Zn_ribbon_recom_dom"/>
</dbReference>
<evidence type="ECO:0000256" key="1">
    <source>
        <dbReference type="SAM" id="Coils"/>
    </source>
</evidence>